<evidence type="ECO:0000313" key="14">
    <source>
        <dbReference type="Proteomes" id="UP000199375"/>
    </source>
</evidence>
<dbReference type="SUPFAM" id="SSF52402">
    <property type="entry name" value="Adenine nucleotide alpha hydrolases-like"/>
    <property type="match status" value="1"/>
</dbReference>
<keyword evidence="6 9" id="KW-0061">Asparagine biosynthesis</keyword>
<gene>
    <name evidence="13" type="ORF">GA0070558_12540</name>
</gene>
<dbReference type="RefSeq" id="WP_091283744.1">
    <property type="nucleotide sequence ID" value="NZ_FMCW01000025.1"/>
</dbReference>
<dbReference type="EC" id="6.3.5.4" evidence="3"/>
<evidence type="ECO:0000256" key="6">
    <source>
        <dbReference type="ARBA" id="ARBA00022888"/>
    </source>
</evidence>
<comment type="pathway">
    <text evidence="1">Amino-acid biosynthesis; L-asparagine biosynthesis; L-asparagine from L-aspartate (L-Gln route): step 1/1.</text>
</comment>
<evidence type="ECO:0000313" key="13">
    <source>
        <dbReference type="EMBL" id="SCF07654.1"/>
    </source>
</evidence>
<keyword evidence="5 10" id="KW-0067">ATP-binding</keyword>
<dbReference type="GO" id="GO:0006529">
    <property type="term" value="P:asparagine biosynthetic process"/>
    <property type="evidence" value="ECO:0007669"/>
    <property type="project" value="UniProtKB-KW"/>
</dbReference>
<dbReference type="GO" id="GO:0005524">
    <property type="term" value="F:ATP binding"/>
    <property type="evidence" value="ECO:0007669"/>
    <property type="project" value="UniProtKB-KW"/>
</dbReference>
<dbReference type="InterPro" id="IPR029055">
    <property type="entry name" value="Ntn_hydrolases_N"/>
</dbReference>
<evidence type="ECO:0000256" key="3">
    <source>
        <dbReference type="ARBA" id="ARBA00012737"/>
    </source>
</evidence>
<dbReference type="PIRSF" id="PIRSF001589">
    <property type="entry name" value="Asn_synthetase_glu-h"/>
    <property type="match status" value="1"/>
</dbReference>
<feature type="binding site" evidence="10">
    <location>
        <position position="102"/>
    </location>
    <ligand>
        <name>L-glutamine</name>
        <dbReference type="ChEBI" id="CHEBI:58359"/>
    </ligand>
</feature>
<dbReference type="Gene3D" id="3.40.50.620">
    <property type="entry name" value="HUPs"/>
    <property type="match status" value="1"/>
</dbReference>
<dbReference type="Gene3D" id="3.60.20.10">
    <property type="entry name" value="Glutamine Phosphoribosylpyrophosphate, subunit 1, domain 1"/>
    <property type="match status" value="1"/>
</dbReference>
<evidence type="ECO:0000256" key="10">
    <source>
        <dbReference type="PIRSR" id="PIRSR001589-2"/>
    </source>
</evidence>
<dbReference type="GO" id="GO:0005829">
    <property type="term" value="C:cytosol"/>
    <property type="evidence" value="ECO:0007669"/>
    <property type="project" value="TreeGrafter"/>
</dbReference>
<reference evidence="13 14" key="1">
    <citation type="submission" date="2016-06" db="EMBL/GenBank/DDBJ databases">
        <authorList>
            <person name="Kjaerup R.B."/>
            <person name="Dalgaard T.S."/>
            <person name="Juul-Madsen H.R."/>
        </authorList>
    </citation>
    <scope>NUCLEOTIDE SEQUENCE [LARGE SCALE GENOMIC DNA]</scope>
    <source>
        <strain evidence="13 14">DSM 45626</strain>
    </source>
</reference>
<evidence type="ECO:0000256" key="2">
    <source>
        <dbReference type="ARBA" id="ARBA00005752"/>
    </source>
</evidence>
<feature type="binding site" evidence="10">
    <location>
        <begin position="374"/>
        <end position="375"/>
    </location>
    <ligand>
        <name>ATP</name>
        <dbReference type="ChEBI" id="CHEBI:30616"/>
    </ligand>
</feature>
<accession>A0A1C4XGW0</accession>
<evidence type="ECO:0000256" key="11">
    <source>
        <dbReference type="PIRSR" id="PIRSR001589-3"/>
    </source>
</evidence>
<dbReference type="InterPro" id="IPR017932">
    <property type="entry name" value="GATase_2_dom"/>
</dbReference>
<dbReference type="PANTHER" id="PTHR43284:SF1">
    <property type="entry name" value="ASPARAGINE SYNTHETASE"/>
    <property type="match status" value="1"/>
</dbReference>
<keyword evidence="7 9" id="KW-0315">Glutamine amidotransferase</keyword>
<protein>
    <recommendedName>
        <fullName evidence="3">asparagine synthase (glutamine-hydrolyzing)</fullName>
        <ecNumber evidence="3">6.3.5.4</ecNumber>
    </recommendedName>
</protein>
<dbReference type="InterPro" id="IPR033738">
    <property type="entry name" value="AsnB_N"/>
</dbReference>
<dbReference type="InterPro" id="IPR001962">
    <property type="entry name" value="Asn_synthase"/>
</dbReference>
<evidence type="ECO:0000256" key="9">
    <source>
        <dbReference type="PIRSR" id="PIRSR001589-1"/>
    </source>
</evidence>
<dbReference type="CDD" id="cd00712">
    <property type="entry name" value="AsnB"/>
    <property type="match status" value="1"/>
</dbReference>
<comment type="catalytic activity">
    <reaction evidence="8">
        <text>L-aspartate + L-glutamine + ATP + H2O = L-asparagine + L-glutamate + AMP + diphosphate + H(+)</text>
        <dbReference type="Rhea" id="RHEA:12228"/>
        <dbReference type="ChEBI" id="CHEBI:15377"/>
        <dbReference type="ChEBI" id="CHEBI:15378"/>
        <dbReference type="ChEBI" id="CHEBI:29985"/>
        <dbReference type="ChEBI" id="CHEBI:29991"/>
        <dbReference type="ChEBI" id="CHEBI:30616"/>
        <dbReference type="ChEBI" id="CHEBI:33019"/>
        <dbReference type="ChEBI" id="CHEBI:58048"/>
        <dbReference type="ChEBI" id="CHEBI:58359"/>
        <dbReference type="ChEBI" id="CHEBI:456215"/>
        <dbReference type="EC" id="6.3.5.4"/>
    </reaction>
</comment>
<dbReference type="EMBL" id="FMCW01000025">
    <property type="protein sequence ID" value="SCF07654.1"/>
    <property type="molecule type" value="Genomic_DNA"/>
</dbReference>
<name>A0A1C4XGW0_9ACTN</name>
<dbReference type="InterPro" id="IPR006426">
    <property type="entry name" value="Asn_synth_AEB"/>
</dbReference>
<dbReference type="Proteomes" id="UP000199375">
    <property type="component" value="Unassembled WGS sequence"/>
</dbReference>
<dbReference type="InterPro" id="IPR051786">
    <property type="entry name" value="ASN_synthetase/amidase"/>
</dbReference>
<evidence type="ECO:0000256" key="5">
    <source>
        <dbReference type="ARBA" id="ARBA00022840"/>
    </source>
</evidence>
<feature type="active site" description="For GATase activity" evidence="9">
    <location>
        <position position="2"/>
    </location>
</feature>
<dbReference type="GO" id="GO:0004066">
    <property type="term" value="F:asparagine synthase (glutamine-hydrolyzing) activity"/>
    <property type="evidence" value="ECO:0007669"/>
    <property type="project" value="UniProtKB-EC"/>
</dbReference>
<sequence>MCGIAGWVAFGPDLRQYRETVAAMTAALAHRGPDDHGIWCDRRAAIGHCRLAVVDPVGGVQPMVERFAEGPVVLGYGGEVYNHRSLRDELRRRGHRFRSSGDTEVVLRAYLEWGDAFVSRLTGMFAVALWDGRRDRLLLARDRLGVKPLYYRVTDDGVLFGSEPKALLAHPLVRAVLDSDALRELAGLTCTPGYCLWRGMRALRPGHLLVVDRAGAVEHAYWGLTATGYDDDPRLAAATVRELLADIVVAHLDADVPVGLLLSGGLDSTALTALAAAHAPDHRPATFSLTLTSPSGEGAGHGEPDVDQPYVERVVAAVGSDHRTVPVDPVSAVAPAVRAATVTARDAPAGMVNLDGSLYLFLRDVRRHRTVVLSGEGADEVFGGYHWFHDPVAREAATFPWLAPPSSRGDPVAAAATGRAPLAAGFSAELDLWSYVDARYREALTEVPAGGTGGATERRLREIGYLHLTRLLPALLERKDRIGMAHGLEIRVPFCDHRLVEYVFGTPWSVRVADGREKSLLRMATADLLPEPVRRRRKSHYPSMLGRRYLAEVQRQARALVTEDSSDALRFFDGRWLRRSVTADPGDLDPTARGMLEWLLEAATWFRLYRPELP</sequence>
<proteinExistence type="inferred from homology"/>
<keyword evidence="4 10" id="KW-0547">Nucleotide-binding</keyword>
<dbReference type="PANTHER" id="PTHR43284">
    <property type="entry name" value="ASPARAGINE SYNTHETASE (GLUTAMINE-HYDROLYZING)"/>
    <property type="match status" value="1"/>
</dbReference>
<feature type="site" description="Important for beta-aspartyl-AMP intermediate formation" evidence="11">
    <location>
        <position position="376"/>
    </location>
</feature>
<evidence type="ECO:0000256" key="4">
    <source>
        <dbReference type="ARBA" id="ARBA00022741"/>
    </source>
</evidence>
<feature type="domain" description="Glutamine amidotransferase type-2" evidence="12">
    <location>
        <begin position="2"/>
        <end position="214"/>
    </location>
</feature>
<evidence type="ECO:0000256" key="8">
    <source>
        <dbReference type="ARBA" id="ARBA00048741"/>
    </source>
</evidence>
<dbReference type="NCBIfam" id="TIGR01536">
    <property type="entry name" value="asn_synth_AEB"/>
    <property type="match status" value="1"/>
</dbReference>
<dbReference type="InterPro" id="IPR014729">
    <property type="entry name" value="Rossmann-like_a/b/a_fold"/>
</dbReference>
<keyword evidence="9" id="KW-0028">Amino-acid biosynthesis</keyword>
<evidence type="ECO:0000256" key="1">
    <source>
        <dbReference type="ARBA" id="ARBA00005187"/>
    </source>
</evidence>
<dbReference type="CDD" id="cd01991">
    <property type="entry name" value="Asn_synthase_B_C"/>
    <property type="match status" value="1"/>
</dbReference>
<dbReference type="Pfam" id="PF00733">
    <property type="entry name" value="Asn_synthase"/>
    <property type="match status" value="1"/>
</dbReference>
<dbReference type="SUPFAM" id="SSF56235">
    <property type="entry name" value="N-terminal nucleophile aminohydrolases (Ntn hydrolases)"/>
    <property type="match status" value="1"/>
</dbReference>
<evidence type="ECO:0000259" key="12">
    <source>
        <dbReference type="PROSITE" id="PS51278"/>
    </source>
</evidence>
<dbReference type="PROSITE" id="PS51278">
    <property type="entry name" value="GATASE_TYPE_2"/>
    <property type="match status" value="1"/>
</dbReference>
<dbReference type="AlphaFoldDB" id="A0A1C4XGW0"/>
<comment type="similarity">
    <text evidence="2">Belongs to the asparagine synthetase family.</text>
</comment>
<dbReference type="Pfam" id="PF13537">
    <property type="entry name" value="GATase_7"/>
    <property type="match status" value="1"/>
</dbReference>
<organism evidence="13 14">
    <name type="scientific">Micromonospora haikouensis</name>
    <dbReference type="NCBI Taxonomy" id="686309"/>
    <lineage>
        <taxon>Bacteria</taxon>
        <taxon>Bacillati</taxon>
        <taxon>Actinomycetota</taxon>
        <taxon>Actinomycetes</taxon>
        <taxon>Micromonosporales</taxon>
        <taxon>Micromonosporaceae</taxon>
        <taxon>Micromonospora</taxon>
    </lineage>
</organism>
<evidence type="ECO:0000256" key="7">
    <source>
        <dbReference type="ARBA" id="ARBA00022962"/>
    </source>
</evidence>
<feature type="binding site" evidence="10">
    <location>
        <position position="261"/>
    </location>
    <ligand>
        <name>ATP</name>
        <dbReference type="ChEBI" id="CHEBI:30616"/>
    </ligand>
</feature>